<accession>A0A5C7WNI3</accession>
<feature type="chain" id="PRO_5022786194" evidence="1">
    <location>
        <begin position="21"/>
        <end position="364"/>
    </location>
</feature>
<keyword evidence="1" id="KW-0732">Signal</keyword>
<evidence type="ECO:0000256" key="1">
    <source>
        <dbReference type="SAM" id="SignalP"/>
    </source>
</evidence>
<evidence type="ECO:0000313" key="3">
    <source>
        <dbReference type="Proteomes" id="UP000321374"/>
    </source>
</evidence>
<dbReference type="EMBL" id="SSGG01000004">
    <property type="protein sequence ID" value="TXI38916.1"/>
    <property type="molecule type" value="Genomic_DNA"/>
</dbReference>
<organism evidence="2 3">
    <name type="scientific">Methylophilus methylotrophus</name>
    <name type="common">Bacterium W3A1</name>
    <dbReference type="NCBI Taxonomy" id="17"/>
    <lineage>
        <taxon>Bacteria</taxon>
        <taxon>Pseudomonadati</taxon>
        <taxon>Pseudomonadota</taxon>
        <taxon>Betaproteobacteria</taxon>
        <taxon>Nitrosomonadales</taxon>
        <taxon>Methylophilaceae</taxon>
        <taxon>Methylophilus</taxon>
    </lineage>
</organism>
<evidence type="ECO:0000313" key="2">
    <source>
        <dbReference type="EMBL" id="TXI38916.1"/>
    </source>
</evidence>
<dbReference type="InterPro" id="IPR011486">
    <property type="entry name" value="BBP2"/>
</dbReference>
<dbReference type="AlphaFoldDB" id="A0A5C7WNI3"/>
<gene>
    <name evidence="2" type="ORF">E6Q51_00250</name>
</gene>
<feature type="signal peptide" evidence="1">
    <location>
        <begin position="1"/>
        <end position="20"/>
    </location>
</feature>
<name>A0A5C7WNI3_METME</name>
<dbReference type="SUPFAM" id="SSF56935">
    <property type="entry name" value="Porins"/>
    <property type="match status" value="1"/>
</dbReference>
<protein>
    <submittedName>
        <fullName evidence="2">Porin</fullName>
    </submittedName>
</protein>
<dbReference type="Proteomes" id="UP000321374">
    <property type="component" value="Unassembled WGS sequence"/>
</dbReference>
<proteinExistence type="predicted"/>
<comment type="caution">
    <text evidence="2">The sequence shown here is derived from an EMBL/GenBank/DDBJ whole genome shotgun (WGS) entry which is preliminary data.</text>
</comment>
<dbReference type="STRING" id="1122236.GCA_000378225_01153"/>
<sequence>MKPSLLLIAPLFCMTLSAGAEEQPATSGSSPLQFSAYLETYLIHDFNKPDNDRRPGFVYSHNVTDSPSINLGILKAALSTERVRANLALGSGTYMRANYAAEPHGLRNLYEANIGIKLSDAHDLWLDMGVMPSHLGFESAIGIDNWTLTRSLMADSSPYFETGAKLSYTTPDGKWLLSGLLLTGWQRIHRPNDNTTPSIGHQLTYKPSDKITINSSSFIGNDKSDAQRQMRYFHDFYVQWQLNEHWGLTTAFDIGAEQVAPGSDKYNIWYSPNIVLRYTYSDRLQFAARLEHYNDRHGVIINTGTSNGFQTTGYSVNMDYRFHPRMAWRNELRKLNSRDAIFDKEGSRLVDNNLMAVTALTLSF</sequence>
<dbReference type="Pfam" id="PF07642">
    <property type="entry name" value="BBP2"/>
    <property type="match status" value="1"/>
</dbReference>
<reference evidence="2 3" key="1">
    <citation type="submission" date="2018-09" db="EMBL/GenBank/DDBJ databases">
        <title>Metagenome Assembled Genomes from an Advanced Water Purification Facility.</title>
        <authorList>
            <person name="Stamps B.W."/>
            <person name="Spear J.R."/>
        </authorList>
    </citation>
    <scope>NUCLEOTIDE SEQUENCE [LARGE SCALE GENOMIC DNA]</scope>
    <source>
        <strain evidence="2">Bin_42_2</strain>
    </source>
</reference>